<dbReference type="GO" id="GO:0016020">
    <property type="term" value="C:membrane"/>
    <property type="evidence" value="ECO:0007669"/>
    <property type="project" value="UniProtKB-SubCell"/>
</dbReference>
<evidence type="ECO:0000313" key="7">
    <source>
        <dbReference type="EMBL" id="PIC30254.1"/>
    </source>
</evidence>
<name>A0A2G5TSM2_9PELO</name>
<organism evidence="7 8">
    <name type="scientific">Caenorhabditis nigoni</name>
    <dbReference type="NCBI Taxonomy" id="1611254"/>
    <lineage>
        <taxon>Eukaryota</taxon>
        <taxon>Metazoa</taxon>
        <taxon>Ecdysozoa</taxon>
        <taxon>Nematoda</taxon>
        <taxon>Chromadorea</taxon>
        <taxon>Rhabditida</taxon>
        <taxon>Rhabditina</taxon>
        <taxon>Rhabditomorpha</taxon>
        <taxon>Rhabditoidea</taxon>
        <taxon>Rhabditidae</taxon>
        <taxon>Peloderinae</taxon>
        <taxon>Caenorhabditis</taxon>
    </lineage>
</organism>
<dbReference type="Gene3D" id="1.20.1070.10">
    <property type="entry name" value="Rhodopsin 7-helix transmembrane proteins"/>
    <property type="match status" value="2"/>
</dbReference>
<keyword evidence="4 5" id="KW-0472">Membrane</keyword>
<dbReference type="Pfam" id="PF10324">
    <property type="entry name" value="7TM_GPCR_Srw"/>
    <property type="match status" value="2"/>
</dbReference>
<keyword evidence="8" id="KW-1185">Reference proteome</keyword>
<feature type="transmembrane region" description="Helical" evidence="5">
    <location>
        <begin position="21"/>
        <end position="40"/>
    </location>
</feature>
<evidence type="ECO:0000256" key="5">
    <source>
        <dbReference type="SAM" id="Phobius"/>
    </source>
</evidence>
<evidence type="ECO:0000256" key="3">
    <source>
        <dbReference type="ARBA" id="ARBA00022989"/>
    </source>
</evidence>
<dbReference type="InterPro" id="IPR017452">
    <property type="entry name" value="GPCR_Rhodpsn_7TM"/>
</dbReference>
<feature type="transmembrane region" description="Helical" evidence="5">
    <location>
        <begin position="207"/>
        <end position="233"/>
    </location>
</feature>
<sequence>MSLESFVSQICSYLVNFLGQYIPYFSVISISVNLCHVFILSRKSVTSSSMNTLLIGIALVDILSPILYVKRGVERVWNGFLDPCAIPTYNEVLLDLILAAFCENFRRCSTWMGLLLAITRTVSVKLATGRSSKRLGDSKFGLFLIFATVTLSAPIMIPYCIRYQIVESAPQSCQFLNGDSKWITKFSREEFSPANKKIVLGGAARTIHILLTGIFGQLIPSILFPIFASILICELRKPEKMNSTTVKTEKISKMVIYMTITFLVIEFPIGVGKIFNSMQTESYSTWTTRLEEHMYIFAIFAIFINFGHIFVLSQKMMTSSAVTSLLIGIAVVDCLSPIFYVKIGIRDLIFNGPWEVIPSILFPIITIILICELGKATKIVEDVRKTSSSSKTTAKWNKLVIHMTITFIIIEFPIGICKLITATRDTYEEAVIYESLTKILNMIYVPMSATHCIICYKMSSQYRDTVLKIVGNKKSNVHPTVSMITSNS</sequence>
<dbReference type="InterPro" id="IPR019427">
    <property type="entry name" value="7TM_GPCR_serpentine_rcpt_Srw"/>
</dbReference>
<keyword evidence="3 5" id="KW-1133">Transmembrane helix</keyword>
<dbReference type="PANTHER" id="PTHR22751:SF73">
    <property type="entry name" value="G-PROTEIN COUPLED RECEPTORS FAMILY 1 PROFILE DOMAIN-CONTAINING PROTEIN"/>
    <property type="match status" value="1"/>
</dbReference>
<protein>
    <recommendedName>
        <fullName evidence="6">G-protein coupled receptors family 1 profile domain-containing protein</fullName>
    </recommendedName>
</protein>
<keyword evidence="2 5" id="KW-0812">Transmembrane</keyword>
<feature type="transmembrane region" description="Helical" evidence="5">
    <location>
        <begin position="295"/>
        <end position="313"/>
    </location>
</feature>
<feature type="transmembrane region" description="Helical" evidence="5">
    <location>
        <begin position="396"/>
        <end position="416"/>
    </location>
</feature>
<feature type="transmembrane region" description="Helical" evidence="5">
    <location>
        <begin position="254"/>
        <end position="275"/>
    </location>
</feature>
<dbReference type="OrthoDB" id="10393209at2759"/>
<dbReference type="GO" id="GO:0008528">
    <property type="term" value="F:G protein-coupled peptide receptor activity"/>
    <property type="evidence" value="ECO:0007669"/>
    <property type="project" value="InterPro"/>
</dbReference>
<comment type="subcellular location">
    <subcellularLocation>
        <location evidence="1">Membrane</location>
    </subcellularLocation>
</comment>
<dbReference type="PROSITE" id="PS50262">
    <property type="entry name" value="G_PROTEIN_RECEP_F1_2"/>
    <property type="match status" value="1"/>
</dbReference>
<comment type="caution">
    <text evidence="7">The sequence shown here is derived from an EMBL/GenBank/DDBJ whole genome shotgun (WGS) entry which is preliminary data.</text>
</comment>
<gene>
    <name evidence="7" type="primary">Cnig_chr_V.g21561</name>
    <name evidence="7" type="ORF">B9Z55_021561</name>
</gene>
<reference evidence="8" key="1">
    <citation type="submission" date="2017-10" db="EMBL/GenBank/DDBJ databases">
        <title>Rapid genome shrinkage in a self-fertile nematode reveals novel sperm competition proteins.</title>
        <authorList>
            <person name="Yin D."/>
            <person name="Schwarz E.M."/>
            <person name="Thomas C.G."/>
            <person name="Felde R.L."/>
            <person name="Korf I.F."/>
            <person name="Cutter A.D."/>
            <person name="Schartner C.M."/>
            <person name="Ralston E.J."/>
            <person name="Meyer B.J."/>
            <person name="Haag E.S."/>
        </authorList>
    </citation>
    <scope>NUCLEOTIDE SEQUENCE [LARGE SCALE GENOMIC DNA]</scope>
    <source>
        <strain evidence="8">JU1422</strain>
    </source>
</reference>
<evidence type="ECO:0000256" key="1">
    <source>
        <dbReference type="ARBA" id="ARBA00004370"/>
    </source>
</evidence>
<dbReference type="EMBL" id="PDUG01000005">
    <property type="protein sequence ID" value="PIC30254.1"/>
    <property type="molecule type" value="Genomic_DNA"/>
</dbReference>
<dbReference type="SUPFAM" id="SSF81321">
    <property type="entry name" value="Family A G protein-coupled receptor-like"/>
    <property type="match status" value="2"/>
</dbReference>
<feature type="domain" description="G-protein coupled receptors family 1 profile" evidence="6">
    <location>
        <begin position="32"/>
        <end position="340"/>
    </location>
</feature>
<evidence type="ECO:0000256" key="4">
    <source>
        <dbReference type="ARBA" id="ARBA00023136"/>
    </source>
</evidence>
<proteinExistence type="predicted"/>
<feature type="transmembrane region" description="Helical" evidence="5">
    <location>
        <begin position="140"/>
        <end position="159"/>
    </location>
</feature>
<feature type="transmembrane region" description="Helical" evidence="5">
    <location>
        <begin position="52"/>
        <end position="69"/>
    </location>
</feature>
<evidence type="ECO:0000313" key="8">
    <source>
        <dbReference type="Proteomes" id="UP000230233"/>
    </source>
</evidence>
<feature type="transmembrane region" description="Helical" evidence="5">
    <location>
        <begin position="325"/>
        <end position="345"/>
    </location>
</feature>
<feature type="transmembrane region" description="Helical" evidence="5">
    <location>
        <begin position="357"/>
        <end position="375"/>
    </location>
</feature>
<dbReference type="PANTHER" id="PTHR22751">
    <property type="entry name" value="G-PROTEIN COUPLED RECEPTOR-RELATED"/>
    <property type="match status" value="1"/>
</dbReference>
<dbReference type="AlphaFoldDB" id="A0A2G5TSM2"/>
<evidence type="ECO:0000256" key="2">
    <source>
        <dbReference type="ARBA" id="ARBA00022692"/>
    </source>
</evidence>
<dbReference type="Proteomes" id="UP000230233">
    <property type="component" value="Chromosome V"/>
</dbReference>
<evidence type="ECO:0000259" key="6">
    <source>
        <dbReference type="PROSITE" id="PS50262"/>
    </source>
</evidence>
<accession>A0A2G5TSM2</accession>